<feature type="region of interest" description="Disordered" evidence="3">
    <location>
        <begin position="681"/>
        <end position="719"/>
    </location>
</feature>
<dbReference type="InterPro" id="IPR049945">
    <property type="entry name" value="AAA_22"/>
</dbReference>
<feature type="region of interest" description="Disordered" evidence="3">
    <location>
        <begin position="400"/>
        <end position="424"/>
    </location>
</feature>
<feature type="compositionally biased region" description="Basic and acidic residues" evidence="3">
    <location>
        <begin position="222"/>
        <end position="246"/>
    </location>
</feature>
<evidence type="ECO:0000256" key="3">
    <source>
        <dbReference type="SAM" id="MobiDB-lite"/>
    </source>
</evidence>
<feature type="compositionally biased region" description="Basic and acidic residues" evidence="3">
    <location>
        <begin position="400"/>
        <end position="412"/>
    </location>
</feature>
<feature type="region of interest" description="Disordered" evidence="3">
    <location>
        <begin position="1046"/>
        <end position="1079"/>
    </location>
</feature>
<dbReference type="Gene3D" id="1.10.8.60">
    <property type="match status" value="1"/>
</dbReference>
<dbReference type="Pfam" id="PF13401">
    <property type="entry name" value="AAA_22"/>
    <property type="match status" value="1"/>
</dbReference>
<dbReference type="InterPro" id="IPR003593">
    <property type="entry name" value="AAA+_ATPase"/>
</dbReference>
<proteinExistence type="inferred from homology"/>
<dbReference type="InterPro" id="IPR027417">
    <property type="entry name" value="P-loop_NTPase"/>
</dbReference>
<protein>
    <recommendedName>
        <fullName evidence="4">AAA+ ATPase domain-containing protein</fullName>
    </recommendedName>
</protein>
<evidence type="ECO:0000313" key="6">
    <source>
        <dbReference type="Proteomes" id="UP001530400"/>
    </source>
</evidence>
<dbReference type="SUPFAM" id="SSF52540">
    <property type="entry name" value="P-loop containing nucleoside triphosphate hydrolases"/>
    <property type="match status" value="1"/>
</dbReference>
<feature type="region of interest" description="Disordered" evidence="3">
    <location>
        <begin position="996"/>
        <end position="1028"/>
    </location>
</feature>
<feature type="region of interest" description="Disordered" evidence="3">
    <location>
        <begin position="1187"/>
        <end position="1243"/>
    </location>
</feature>
<keyword evidence="2" id="KW-0235">DNA replication</keyword>
<feature type="region of interest" description="Disordered" evidence="3">
    <location>
        <begin position="961"/>
        <end position="981"/>
    </location>
</feature>
<dbReference type="PANTHER" id="PTHR10763">
    <property type="entry name" value="CELL DIVISION CONTROL PROTEIN 6-RELATED"/>
    <property type="match status" value="1"/>
</dbReference>
<evidence type="ECO:0000256" key="2">
    <source>
        <dbReference type="ARBA" id="ARBA00022705"/>
    </source>
</evidence>
<name>A0ABD3MTH8_9STRA</name>
<feature type="compositionally biased region" description="Low complexity" evidence="3">
    <location>
        <begin position="689"/>
        <end position="701"/>
    </location>
</feature>
<keyword evidence="6" id="KW-1185">Reference proteome</keyword>
<feature type="compositionally biased region" description="Pro residues" evidence="3">
    <location>
        <begin position="967"/>
        <end position="976"/>
    </location>
</feature>
<comment type="caution">
    <text evidence="5">The sequence shown here is derived from an EMBL/GenBank/DDBJ whole genome shotgun (WGS) entry which is preliminary data.</text>
</comment>
<sequence>MAATRKQIEQRIASRDFLDRLRVVRIDDGWWPALQFEGMKDLTDTLNLDFSIDTTRRFKATILTKLRKEGGMNGKFAYLLRRDSVVLLPDSKPELAKDFYDHYEEMMEGSEQLKSVAEFAINRVDEVLPEVEASAVVVAGGEKETSNVENGVEFVEEADNLACAAVKPSSEGKSSDVLSIHESGYVPSTAKKAKGSKHTTDTAGKKKGTGGRKKSAAAKTVKKSEGKAEVEGHVETPVKKKEHDNLPVEEVTSESKDHVSPLKSPSADGESISIANASPPVTIASRASRHVPECDKDAPWAEFWGDMKRGGWTYTNGDALNAFYWVHPTHAHLKKKELLEIGTKGKDYFTSEEEVKYYAKKKYGWLGHADTPISTGLGAELVERVKRGNRTCNVTAKREAQLKLGAPKERKGPSSSNSSSSSVDANSRFSLVDSVDVSSKEQVVKGKRLSYGGQKMDSVMEQPVDSLSTTSVDTSVDPTYQVMKSRDAWKLLMDVFGFTYNRDKYCLPGKENRPGDNPNAQEGINFFSTIEDLRKNLCAYGLPEPKKELGPEKEDFCRWVRYAHVRGISDGACINQEYIGEPITQRVAWSYLTRLGFRFTSCYVIPEPASREAKRFESAEDFYVHLARFGIPNCDVAPGPSLDPNERLKLDLFVYNPGKHLDTFKRINPESNEITPRRCRVRSNPIPQSNTRVNTSSVNNSLKMKSTNQSSRIKKTQPSKFEEDFTALERHRELPCSLISSQEASNLLQNYYGITREGSSYCFTDPLTKKELKFGNVQSLRENLCAYGLPSPVSDIGVDDLFDLESWIRCAHIGRINGEHSSIPYYNDMDYKKAGAAMKALGYQTSKAFSKYALPDANFHNPVIGQDGWNNLLDFFNHIARFGLAGRGENDKKSALPKEEVIQFMICVVIHSTSDIRNRIKCNAPIKRVLPEQTQDAIFSDEVGTDEDQGLLTQPANMIEEHESPHRPTPPGPKSPTPKQAGILGYLTKKVKDIFTPNRTNTKHPSSHDNDESSQSTDPTPSWLGKGDADLEACFEDSSFKHSAAVRSSAEFQKDDGSASQQAHGSPSKRKAEDEPSYHAAKTLKVDTAEEFDWENARSCAASDPNISWRDMRLQMTNDGLSYLRGSDLEGFYYVHPARQGVKKNELIRGGYKEGEDYFLTEESLMKYARDKFGWAGEIESEALVGGRRSRKESISYKSPPKRAAPEGKSSSSKKPRKSPTSKPSMKDASSTNEPTVSDGILDDHSICLPDLEPTVKERLEAAKMVLHQGYAGNYCAVSSKTSQITQFLESSVVNGPSRSQCLYVCGRPGTGKTTVVSQCASDIKMWAKKEGQNVPLIHTVNVSSLSASASAKDGVAKAMLKHATKKFGLEKPSIESLEKHAKKRILILIIDEVDMLIKSSDGEKFFCELVRLANEEHLSFNLIGISNSVNDAYSARIKELATAQEVVFSSYDENGLLDIITRRVGMNTVEQKALELVSRKVAATHGDARKVLEIVSNAVGHCMDSLSEAELVKEVSSDDSPPVKIKHMMRAIRESNLIKYAEIIRKLPQLAKIVLCIAVAYGHFEGPNAEISLGYLRNLCQQATKYDLFEDMDSGSICSLCEQLCDTGLLRVANNDSFDSSDTTTKLRIDVQLDDVECALEESLLNGTHGEFYSRLMEFVQKRHN</sequence>
<reference evidence="5 6" key="1">
    <citation type="submission" date="2024-10" db="EMBL/GenBank/DDBJ databases">
        <title>Updated reference genomes for cyclostephanoid diatoms.</title>
        <authorList>
            <person name="Roberts W.R."/>
            <person name="Alverson A.J."/>
        </authorList>
    </citation>
    <scope>NUCLEOTIDE SEQUENCE [LARGE SCALE GENOMIC DNA]</scope>
    <source>
        <strain evidence="5 6">AJA010-31</strain>
    </source>
</reference>
<dbReference type="EMBL" id="JALLPJ020001380">
    <property type="protein sequence ID" value="KAL3766757.1"/>
    <property type="molecule type" value="Genomic_DNA"/>
</dbReference>
<feature type="region of interest" description="Disordered" evidence="3">
    <location>
        <begin position="188"/>
        <end position="274"/>
    </location>
</feature>
<evidence type="ECO:0000256" key="1">
    <source>
        <dbReference type="ARBA" id="ARBA00006184"/>
    </source>
</evidence>
<gene>
    <name evidence="5" type="ORF">ACHAWO_005155</name>
</gene>
<feature type="compositionally biased region" description="Polar residues" evidence="3">
    <location>
        <begin position="702"/>
        <end position="711"/>
    </location>
</feature>
<dbReference type="PANTHER" id="PTHR10763:SF26">
    <property type="entry name" value="CELL DIVISION CONTROL PROTEIN 6 HOMOLOG"/>
    <property type="match status" value="1"/>
</dbReference>
<dbReference type="SMART" id="SM00382">
    <property type="entry name" value="AAA"/>
    <property type="match status" value="1"/>
</dbReference>
<dbReference type="Proteomes" id="UP001530400">
    <property type="component" value="Unassembled WGS sequence"/>
</dbReference>
<evidence type="ECO:0000313" key="5">
    <source>
        <dbReference type="EMBL" id="KAL3766757.1"/>
    </source>
</evidence>
<dbReference type="Gene3D" id="3.40.50.300">
    <property type="entry name" value="P-loop containing nucleotide triphosphate hydrolases"/>
    <property type="match status" value="1"/>
</dbReference>
<feature type="compositionally biased region" description="Basic residues" evidence="3">
    <location>
        <begin position="205"/>
        <end position="216"/>
    </location>
</feature>
<comment type="similarity">
    <text evidence="1">Belongs to the CDC6/cdc18 family.</text>
</comment>
<organism evidence="5 6">
    <name type="scientific">Cyclotella atomus</name>
    <dbReference type="NCBI Taxonomy" id="382360"/>
    <lineage>
        <taxon>Eukaryota</taxon>
        <taxon>Sar</taxon>
        <taxon>Stramenopiles</taxon>
        <taxon>Ochrophyta</taxon>
        <taxon>Bacillariophyta</taxon>
        <taxon>Coscinodiscophyceae</taxon>
        <taxon>Thalassiosirophycidae</taxon>
        <taxon>Stephanodiscales</taxon>
        <taxon>Stephanodiscaceae</taxon>
        <taxon>Cyclotella</taxon>
    </lineage>
</organism>
<accession>A0ABD3MTH8</accession>
<dbReference type="InterPro" id="IPR050311">
    <property type="entry name" value="ORC1/CDC6"/>
</dbReference>
<feature type="domain" description="AAA+ ATPase" evidence="4">
    <location>
        <begin position="1299"/>
        <end position="1471"/>
    </location>
</feature>
<dbReference type="GO" id="GO:0006260">
    <property type="term" value="P:DNA replication"/>
    <property type="evidence" value="ECO:0007669"/>
    <property type="project" value="UniProtKB-KW"/>
</dbReference>
<evidence type="ECO:0000259" key="4">
    <source>
        <dbReference type="SMART" id="SM00382"/>
    </source>
</evidence>